<proteinExistence type="predicted"/>
<dbReference type="EMBL" id="BGPR01000531">
    <property type="protein sequence ID" value="GBM25103.1"/>
    <property type="molecule type" value="Genomic_DNA"/>
</dbReference>
<protein>
    <submittedName>
        <fullName evidence="1">Uncharacterized protein</fullName>
    </submittedName>
</protein>
<dbReference type="Proteomes" id="UP000499080">
    <property type="component" value="Unassembled WGS sequence"/>
</dbReference>
<organism evidence="1 2">
    <name type="scientific">Araneus ventricosus</name>
    <name type="common">Orbweaver spider</name>
    <name type="synonym">Epeira ventricosa</name>
    <dbReference type="NCBI Taxonomy" id="182803"/>
    <lineage>
        <taxon>Eukaryota</taxon>
        <taxon>Metazoa</taxon>
        <taxon>Ecdysozoa</taxon>
        <taxon>Arthropoda</taxon>
        <taxon>Chelicerata</taxon>
        <taxon>Arachnida</taxon>
        <taxon>Araneae</taxon>
        <taxon>Araneomorphae</taxon>
        <taxon>Entelegynae</taxon>
        <taxon>Araneoidea</taxon>
        <taxon>Araneidae</taxon>
        <taxon>Araneus</taxon>
    </lineage>
</organism>
<comment type="caution">
    <text evidence="1">The sequence shown here is derived from an EMBL/GenBank/DDBJ whole genome shotgun (WGS) entry which is preliminary data.</text>
</comment>
<dbReference type="AlphaFoldDB" id="A0A4Y2E7H7"/>
<evidence type="ECO:0000313" key="2">
    <source>
        <dbReference type="Proteomes" id="UP000499080"/>
    </source>
</evidence>
<reference evidence="1 2" key="1">
    <citation type="journal article" date="2019" name="Sci. Rep.">
        <title>Orb-weaving spider Araneus ventricosus genome elucidates the spidroin gene catalogue.</title>
        <authorList>
            <person name="Kono N."/>
            <person name="Nakamura H."/>
            <person name="Ohtoshi R."/>
            <person name="Moran D.A.P."/>
            <person name="Shinohara A."/>
            <person name="Yoshida Y."/>
            <person name="Fujiwara M."/>
            <person name="Mori M."/>
            <person name="Tomita M."/>
            <person name="Arakawa K."/>
        </authorList>
    </citation>
    <scope>NUCLEOTIDE SEQUENCE [LARGE SCALE GENOMIC DNA]</scope>
</reference>
<name>A0A4Y2E7H7_ARAVE</name>
<evidence type="ECO:0000313" key="1">
    <source>
        <dbReference type="EMBL" id="GBM25103.1"/>
    </source>
</evidence>
<accession>A0A4Y2E7H7</accession>
<sequence length="154" mass="17383">MMAGCSGIRSEIPYLVHHNEFAQNACGQLSKRASKLSRYSFMRKCITLVVQTGYHTATQCSDQKAYLLRRILVASMVCAPIGQEKGLLERAHLHFRRGSLRMLDFSYILQSWIHGKELSAFPGSLKFKKAICWMQGLGSKEKEFTFIGGAMKCL</sequence>
<keyword evidence="2" id="KW-1185">Reference proteome</keyword>
<gene>
    <name evidence="1" type="ORF">AVEN_96676_1</name>
</gene>